<dbReference type="OrthoDB" id="5294130at2"/>
<evidence type="ECO:0000313" key="2">
    <source>
        <dbReference type="Proteomes" id="UP000005744"/>
    </source>
</evidence>
<evidence type="ECO:0000313" key="1">
    <source>
        <dbReference type="EMBL" id="EIJ43080.1"/>
    </source>
</evidence>
<dbReference type="HOGENOM" id="CLU_086367_1_0_6"/>
<protein>
    <recommendedName>
        <fullName evidence="3">Polymerase nucleotidyl transferase domain-containing protein</fullName>
    </recommendedName>
</protein>
<dbReference type="eggNOG" id="COG1418">
    <property type="taxonomic scope" value="Bacteria"/>
</dbReference>
<name>I3CHI7_9GAMM</name>
<accession>I3CHI7</accession>
<gene>
    <name evidence="1" type="ORF">BegalDRAFT_2224</name>
</gene>
<reference evidence="1 2" key="1">
    <citation type="submission" date="2011-11" db="EMBL/GenBank/DDBJ databases">
        <title>Improved High-Quality Draft sequence of Beggiatoa alba B18lD.</title>
        <authorList>
            <consortium name="US DOE Joint Genome Institute"/>
            <person name="Lucas S."/>
            <person name="Han J."/>
            <person name="Lapidus A."/>
            <person name="Cheng J.-F."/>
            <person name="Goodwin L."/>
            <person name="Pitluck S."/>
            <person name="Peters L."/>
            <person name="Mikhailova N."/>
            <person name="Held B."/>
            <person name="Detter J.C."/>
            <person name="Han C."/>
            <person name="Tapia R."/>
            <person name="Land M."/>
            <person name="Hauser L."/>
            <person name="Kyrpides N."/>
            <person name="Ivanova N."/>
            <person name="Pagani I."/>
            <person name="Samuel K."/>
            <person name="Teske A."/>
            <person name="Mueller J."/>
            <person name="Woyke T."/>
        </authorList>
    </citation>
    <scope>NUCLEOTIDE SEQUENCE [LARGE SCALE GENOMIC DNA]</scope>
    <source>
        <strain evidence="1 2">B18LD</strain>
    </source>
</reference>
<dbReference type="STRING" id="395493.BegalDRAFT_2224"/>
<keyword evidence="2" id="KW-1185">Reference proteome</keyword>
<dbReference type="RefSeq" id="WP_002689978.1">
    <property type="nucleotide sequence ID" value="NZ_JH600070.1"/>
</dbReference>
<dbReference type="EMBL" id="JH600070">
    <property type="protein sequence ID" value="EIJ43080.1"/>
    <property type="molecule type" value="Genomic_DNA"/>
</dbReference>
<evidence type="ECO:0008006" key="3">
    <source>
        <dbReference type="Google" id="ProtNLM"/>
    </source>
</evidence>
<dbReference type="Proteomes" id="UP000005744">
    <property type="component" value="Unassembled WGS sequence"/>
</dbReference>
<sequence length="207" mass="23499">MKNATDSQFRQRIAQVSARLMVQEGIEDYHLAKCKAATQLGVPNTRNLPSNSEIQAEILIYQRLFKSDTQPQLVQELRETAIQAMQLFKAFSPRLTGSVLLGTATPHSDINLHLFAHSPEEVALFLVDNRIPYELTDRKFRITASREINKTVNYPCYYFVAGDHNVALTVFNIDDIRWSPLSPTDGKPMKRADLPAVEKLLQANWIT</sequence>
<proteinExistence type="predicted"/>
<organism evidence="1 2">
    <name type="scientific">Beggiatoa alba B18LD</name>
    <dbReference type="NCBI Taxonomy" id="395493"/>
    <lineage>
        <taxon>Bacteria</taxon>
        <taxon>Pseudomonadati</taxon>
        <taxon>Pseudomonadota</taxon>
        <taxon>Gammaproteobacteria</taxon>
        <taxon>Thiotrichales</taxon>
        <taxon>Thiotrichaceae</taxon>
        <taxon>Beggiatoa</taxon>
    </lineage>
</organism>
<dbReference type="AlphaFoldDB" id="I3CHI7"/>